<protein>
    <submittedName>
        <fullName evidence="9">Trk family potassium uptake protein</fullName>
    </submittedName>
</protein>
<dbReference type="GO" id="GO:0005886">
    <property type="term" value="C:plasma membrane"/>
    <property type="evidence" value="ECO:0007669"/>
    <property type="project" value="UniProtKB-SubCell"/>
</dbReference>
<keyword evidence="6" id="KW-0406">Ion transport</keyword>
<dbReference type="Pfam" id="PF02386">
    <property type="entry name" value="TrkH"/>
    <property type="match status" value="1"/>
</dbReference>
<evidence type="ECO:0000313" key="10">
    <source>
        <dbReference type="Proteomes" id="UP000439965"/>
    </source>
</evidence>
<proteinExistence type="predicted"/>
<evidence type="ECO:0000256" key="2">
    <source>
        <dbReference type="ARBA" id="ARBA00022448"/>
    </source>
</evidence>
<keyword evidence="4 8" id="KW-0812">Transmembrane</keyword>
<keyword evidence="2" id="KW-0813">Transport</keyword>
<reference evidence="9 10" key="1">
    <citation type="submission" date="2019-04" db="EMBL/GenBank/DDBJ databases">
        <title>Step-wise assembly of the neonatal virome modulated by breast feeding.</title>
        <authorList>
            <person name="Liang G."/>
            <person name="Bushman F."/>
        </authorList>
    </citation>
    <scope>NUCLEOTIDE SEQUENCE [LARGE SCALE GENOMIC DNA]</scope>
    <source>
        <strain evidence="9 10">E3404</strain>
    </source>
</reference>
<dbReference type="EMBL" id="WVTI01000209">
    <property type="protein sequence ID" value="MXS27781.1"/>
    <property type="molecule type" value="Genomic_DNA"/>
</dbReference>
<keyword evidence="7 8" id="KW-0472">Membrane</keyword>
<name>A0A6I4XPY7_ENTGA</name>
<dbReference type="PANTHER" id="PTHR32024:SF1">
    <property type="entry name" value="KTR SYSTEM POTASSIUM UPTAKE PROTEIN B"/>
    <property type="match status" value="1"/>
</dbReference>
<sequence>MFIGGTSGSTAGGLKTTTFGVLFLQFRAIFKGKQRVEFHERTIPERVVLQAFTLFFLATFLCVTASVILSFTETLPLKNGIEYIVFEVISAFGTVGLTMGLTPDLTVFGKLVIIFLMFIGRVGVYTVLLSLIKKGLESQSKVQYPKESVMIG</sequence>
<evidence type="ECO:0000256" key="5">
    <source>
        <dbReference type="ARBA" id="ARBA00022989"/>
    </source>
</evidence>
<dbReference type="RefSeq" id="WP_272917119.1">
    <property type="nucleotide sequence ID" value="NZ_WVTI01000209.1"/>
</dbReference>
<evidence type="ECO:0000256" key="7">
    <source>
        <dbReference type="ARBA" id="ARBA00023136"/>
    </source>
</evidence>
<keyword evidence="3" id="KW-1003">Cell membrane</keyword>
<dbReference type="GO" id="GO:0008324">
    <property type="term" value="F:monoatomic cation transmembrane transporter activity"/>
    <property type="evidence" value="ECO:0007669"/>
    <property type="project" value="InterPro"/>
</dbReference>
<keyword evidence="5 8" id="KW-1133">Transmembrane helix</keyword>
<feature type="non-terminal residue" evidence="9">
    <location>
        <position position="1"/>
    </location>
</feature>
<organism evidence="9 10">
    <name type="scientific">Enterococcus gallinarum</name>
    <dbReference type="NCBI Taxonomy" id="1353"/>
    <lineage>
        <taxon>Bacteria</taxon>
        <taxon>Bacillati</taxon>
        <taxon>Bacillota</taxon>
        <taxon>Bacilli</taxon>
        <taxon>Lactobacillales</taxon>
        <taxon>Enterococcaceae</taxon>
        <taxon>Enterococcus</taxon>
    </lineage>
</organism>
<feature type="transmembrane region" description="Helical" evidence="8">
    <location>
        <begin position="83"/>
        <end position="101"/>
    </location>
</feature>
<evidence type="ECO:0000313" key="9">
    <source>
        <dbReference type="EMBL" id="MXS27781.1"/>
    </source>
</evidence>
<evidence type="ECO:0000256" key="6">
    <source>
        <dbReference type="ARBA" id="ARBA00023065"/>
    </source>
</evidence>
<dbReference type="GO" id="GO:0030001">
    <property type="term" value="P:metal ion transport"/>
    <property type="evidence" value="ECO:0007669"/>
    <property type="project" value="UniProtKB-ARBA"/>
</dbReference>
<evidence type="ECO:0000256" key="4">
    <source>
        <dbReference type="ARBA" id="ARBA00022692"/>
    </source>
</evidence>
<accession>A0A6I4XPY7</accession>
<dbReference type="PANTHER" id="PTHR32024">
    <property type="entry name" value="TRK SYSTEM POTASSIUM UPTAKE PROTEIN TRKG-RELATED"/>
    <property type="match status" value="1"/>
</dbReference>
<evidence type="ECO:0000256" key="3">
    <source>
        <dbReference type="ARBA" id="ARBA00022475"/>
    </source>
</evidence>
<feature type="transmembrane region" description="Helical" evidence="8">
    <location>
        <begin position="107"/>
        <end position="132"/>
    </location>
</feature>
<comment type="subcellular location">
    <subcellularLocation>
        <location evidence="1">Cell membrane</location>
        <topology evidence="1">Multi-pass membrane protein</topology>
    </subcellularLocation>
</comment>
<feature type="transmembrane region" description="Helical" evidence="8">
    <location>
        <begin position="47"/>
        <end position="71"/>
    </location>
</feature>
<dbReference type="AlphaFoldDB" id="A0A6I4XPY7"/>
<comment type="caution">
    <text evidence="9">The sequence shown here is derived from an EMBL/GenBank/DDBJ whole genome shotgun (WGS) entry which is preliminary data.</text>
</comment>
<evidence type="ECO:0000256" key="8">
    <source>
        <dbReference type="SAM" id="Phobius"/>
    </source>
</evidence>
<dbReference type="Proteomes" id="UP000439965">
    <property type="component" value="Unassembled WGS sequence"/>
</dbReference>
<gene>
    <name evidence="9" type="ORF">GTI89_17180</name>
</gene>
<dbReference type="InterPro" id="IPR003445">
    <property type="entry name" value="Cat_transpt"/>
</dbReference>
<evidence type="ECO:0000256" key="1">
    <source>
        <dbReference type="ARBA" id="ARBA00004651"/>
    </source>
</evidence>